<evidence type="ECO:0000256" key="3">
    <source>
        <dbReference type="ARBA" id="ARBA00022777"/>
    </source>
</evidence>
<comment type="caution">
    <text evidence="5">The sequence shown here is derived from an EMBL/GenBank/DDBJ whole genome shotgun (WGS) entry which is preliminary data.</text>
</comment>
<dbReference type="InterPro" id="IPR050306">
    <property type="entry name" value="PfkB_Carbo_kinase"/>
</dbReference>
<evidence type="ECO:0000313" key="6">
    <source>
        <dbReference type="Proteomes" id="UP001589813"/>
    </source>
</evidence>
<sequence length="325" mass="34705">MRIGFFGEVMREHRADGLGYGFGGDTLNTALYLHRFSRQTATDLVVQYFTMLGQDDASDQLAATLAAEGLSLRAGRHPDKTLGQYWIDIDAAGERSFRYQRDDSAARQYFCSSFGTSYGRTTTDLEQALADGSLDALYLSGISLAILAEPDRMRLYSAVAGFVRRGGRLIFDNNFRPLLWTNTTASRWQQLLLPLCTLALLTDSDERLIWQKTSAGAAALVDAALQAGVSTVVLKCGPAPCWIGQGATRLQIPAQQVPQVVDSSGAGDAFAAGFLASFLTAPDALADAAQAGHQLAAAVVQQHGAIIALAAMPLLSEQAEGDHAG</sequence>
<organism evidence="5 6">
    <name type="scientific">Rheinheimera tilapiae</name>
    <dbReference type="NCBI Taxonomy" id="875043"/>
    <lineage>
        <taxon>Bacteria</taxon>
        <taxon>Pseudomonadati</taxon>
        <taxon>Pseudomonadota</taxon>
        <taxon>Gammaproteobacteria</taxon>
        <taxon>Chromatiales</taxon>
        <taxon>Chromatiaceae</taxon>
        <taxon>Rheinheimera</taxon>
    </lineage>
</organism>
<feature type="domain" description="Carbohydrate kinase PfkB" evidence="4">
    <location>
        <begin position="13"/>
        <end position="308"/>
    </location>
</feature>
<evidence type="ECO:0000259" key="4">
    <source>
        <dbReference type="Pfam" id="PF00294"/>
    </source>
</evidence>
<dbReference type="PANTHER" id="PTHR43085">
    <property type="entry name" value="HEXOKINASE FAMILY MEMBER"/>
    <property type="match status" value="1"/>
</dbReference>
<keyword evidence="2" id="KW-0808">Transferase</keyword>
<protein>
    <submittedName>
        <fullName evidence="5">Sugar kinase</fullName>
    </submittedName>
</protein>
<comment type="similarity">
    <text evidence="1">Belongs to the carbohydrate kinase PfkB family.</text>
</comment>
<dbReference type="Pfam" id="PF00294">
    <property type="entry name" value="PfkB"/>
    <property type="match status" value="1"/>
</dbReference>
<accession>A0ABV6BIM9</accession>
<name>A0ABV6BIM9_9GAMM</name>
<dbReference type="InterPro" id="IPR029056">
    <property type="entry name" value="Ribokinase-like"/>
</dbReference>
<proteinExistence type="inferred from homology"/>
<dbReference type="EMBL" id="JBHLXP010000003">
    <property type="protein sequence ID" value="MFC0049373.1"/>
    <property type="molecule type" value="Genomic_DNA"/>
</dbReference>
<evidence type="ECO:0000313" key="5">
    <source>
        <dbReference type="EMBL" id="MFC0049373.1"/>
    </source>
</evidence>
<dbReference type="GO" id="GO:0016301">
    <property type="term" value="F:kinase activity"/>
    <property type="evidence" value="ECO:0007669"/>
    <property type="project" value="UniProtKB-KW"/>
</dbReference>
<keyword evidence="6" id="KW-1185">Reference proteome</keyword>
<evidence type="ECO:0000256" key="2">
    <source>
        <dbReference type="ARBA" id="ARBA00022679"/>
    </source>
</evidence>
<dbReference type="SUPFAM" id="SSF53613">
    <property type="entry name" value="Ribokinase-like"/>
    <property type="match status" value="1"/>
</dbReference>
<dbReference type="RefSeq" id="WP_377245080.1">
    <property type="nucleotide sequence ID" value="NZ_JBHLXP010000003.1"/>
</dbReference>
<reference evidence="5 6" key="1">
    <citation type="submission" date="2024-09" db="EMBL/GenBank/DDBJ databases">
        <authorList>
            <person name="Sun Q."/>
            <person name="Mori K."/>
        </authorList>
    </citation>
    <scope>NUCLEOTIDE SEQUENCE [LARGE SCALE GENOMIC DNA]</scope>
    <source>
        <strain evidence="5 6">KCTC 23315</strain>
    </source>
</reference>
<dbReference type="InterPro" id="IPR011611">
    <property type="entry name" value="PfkB_dom"/>
</dbReference>
<evidence type="ECO:0000256" key="1">
    <source>
        <dbReference type="ARBA" id="ARBA00010688"/>
    </source>
</evidence>
<dbReference type="PANTHER" id="PTHR43085:SF15">
    <property type="entry name" value="2-DEHYDRO-3-DEOXYGLUCONOKINASE"/>
    <property type="match status" value="1"/>
</dbReference>
<dbReference type="InterPro" id="IPR002173">
    <property type="entry name" value="Carboh/pur_kinase_PfkB_CS"/>
</dbReference>
<gene>
    <name evidence="5" type="ORF">ACFFJP_13840</name>
</gene>
<dbReference type="CDD" id="cd01166">
    <property type="entry name" value="KdgK"/>
    <property type="match status" value="1"/>
</dbReference>
<keyword evidence="3 5" id="KW-0418">Kinase</keyword>
<dbReference type="PROSITE" id="PS00584">
    <property type="entry name" value="PFKB_KINASES_2"/>
    <property type="match status" value="1"/>
</dbReference>
<dbReference type="Proteomes" id="UP001589813">
    <property type="component" value="Unassembled WGS sequence"/>
</dbReference>
<dbReference type="Gene3D" id="3.40.1190.20">
    <property type="match status" value="1"/>
</dbReference>